<evidence type="ECO:0000313" key="1">
    <source>
        <dbReference type="EMBL" id="TQV77399.1"/>
    </source>
</evidence>
<comment type="caution">
    <text evidence="1">The sequence shown here is derived from an EMBL/GenBank/DDBJ whole genome shotgun (WGS) entry which is preliminary data.</text>
</comment>
<accession>A0A545TJJ3</accession>
<dbReference type="EMBL" id="VIKR01000001">
    <property type="protein sequence ID" value="TQV77399.1"/>
    <property type="molecule type" value="Genomic_DNA"/>
</dbReference>
<evidence type="ECO:0000313" key="2">
    <source>
        <dbReference type="Proteomes" id="UP000317839"/>
    </source>
</evidence>
<reference evidence="1 2" key="1">
    <citation type="submission" date="2019-06" db="EMBL/GenBank/DDBJ databases">
        <title>Draft genome of Aliikangiella marina GYP-15.</title>
        <authorList>
            <person name="Wang G."/>
        </authorList>
    </citation>
    <scope>NUCLEOTIDE SEQUENCE [LARGE SCALE GENOMIC DNA]</scope>
    <source>
        <strain evidence="1 2">GYP-15</strain>
    </source>
</reference>
<protein>
    <submittedName>
        <fullName evidence="1">Uncharacterized protein</fullName>
    </submittedName>
</protein>
<organism evidence="1 2">
    <name type="scientific">Aliikangiella marina</name>
    <dbReference type="NCBI Taxonomy" id="1712262"/>
    <lineage>
        <taxon>Bacteria</taxon>
        <taxon>Pseudomonadati</taxon>
        <taxon>Pseudomonadota</taxon>
        <taxon>Gammaproteobacteria</taxon>
        <taxon>Oceanospirillales</taxon>
        <taxon>Pleioneaceae</taxon>
        <taxon>Aliikangiella</taxon>
    </lineage>
</organism>
<dbReference type="OrthoDB" id="6196403at2"/>
<proteinExistence type="predicted"/>
<dbReference type="AlphaFoldDB" id="A0A545TJJ3"/>
<name>A0A545TJJ3_9GAMM</name>
<keyword evidence="2" id="KW-1185">Reference proteome</keyword>
<sequence length="152" mass="17533">MRFVTEDNQIKCIRTQLAADGESTHSVEITSFDENQQQIPPHAAACLSEFEIKRLEAWLAERASLKQKLEQEPVERTILDTLPDMMLQAKQALARIDQVDIELFKRLKKSIRELDEHLDSYHVIVDSPDESIDYLQKTEVLKEKLSNIKASL</sequence>
<dbReference type="Proteomes" id="UP000317839">
    <property type="component" value="Unassembled WGS sequence"/>
</dbReference>
<gene>
    <name evidence="1" type="ORF">FLL45_05495</name>
</gene>
<dbReference type="RefSeq" id="WP_142940971.1">
    <property type="nucleotide sequence ID" value="NZ_VIKR01000001.1"/>
</dbReference>